<organism evidence="1 2">
    <name type="scientific">Dryococelus australis</name>
    <dbReference type="NCBI Taxonomy" id="614101"/>
    <lineage>
        <taxon>Eukaryota</taxon>
        <taxon>Metazoa</taxon>
        <taxon>Ecdysozoa</taxon>
        <taxon>Arthropoda</taxon>
        <taxon>Hexapoda</taxon>
        <taxon>Insecta</taxon>
        <taxon>Pterygota</taxon>
        <taxon>Neoptera</taxon>
        <taxon>Polyneoptera</taxon>
        <taxon>Phasmatodea</taxon>
        <taxon>Verophasmatodea</taxon>
        <taxon>Anareolatae</taxon>
        <taxon>Phasmatidae</taxon>
        <taxon>Eurycanthinae</taxon>
        <taxon>Dryococelus</taxon>
    </lineage>
</organism>
<name>A0ABQ9HWB5_9NEOP</name>
<evidence type="ECO:0000313" key="1">
    <source>
        <dbReference type="EMBL" id="KAJ8888381.1"/>
    </source>
</evidence>
<dbReference type="EMBL" id="JARBHB010000003">
    <property type="protein sequence ID" value="KAJ8888381.1"/>
    <property type="molecule type" value="Genomic_DNA"/>
</dbReference>
<sequence>MYLRAGHVQIRKGGAWNTPAIVEGRYMAGVVTRQLLEQAWTEWITDDWEGRRPTLESQGPIYHFLVRYPLPQGTEDTGHSPRVTFVLSDTMRFGMTPNEWKRSRSLYGGFIPCDRDKQESEFWLWEQTMNKRLLSECVEDCGKSCPPPPPTKLGEENEIKIVEHIKMIQKHGYAPTRNSVRSMAFRLTECLYHYHKFDRENHMAGYDWLNFFFLGIQISPSEKLKECQ</sequence>
<reference evidence="1 2" key="1">
    <citation type="submission" date="2023-02" db="EMBL/GenBank/DDBJ databases">
        <title>LHISI_Scaffold_Assembly.</title>
        <authorList>
            <person name="Stuart O.P."/>
            <person name="Cleave R."/>
            <person name="Magrath M.J.L."/>
            <person name="Mikheyev A.S."/>
        </authorList>
    </citation>
    <scope>NUCLEOTIDE SEQUENCE [LARGE SCALE GENOMIC DNA]</scope>
    <source>
        <strain evidence="1">Daus_M_001</strain>
        <tissue evidence="1">Leg muscle</tissue>
    </source>
</reference>
<gene>
    <name evidence="1" type="ORF">PR048_007871</name>
</gene>
<proteinExistence type="predicted"/>
<dbReference type="Proteomes" id="UP001159363">
    <property type="component" value="Chromosome 3"/>
</dbReference>
<keyword evidence="2" id="KW-1185">Reference proteome</keyword>
<evidence type="ECO:0000313" key="2">
    <source>
        <dbReference type="Proteomes" id="UP001159363"/>
    </source>
</evidence>
<comment type="caution">
    <text evidence="1">The sequence shown here is derived from an EMBL/GenBank/DDBJ whole genome shotgun (WGS) entry which is preliminary data.</text>
</comment>
<protein>
    <submittedName>
        <fullName evidence="1">Uncharacterized protein</fullName>
    </submittedName>
</protein>
<accession>A0ABQ9HWB5</accession>